<reference evidence="2" key="1">
    <citation type="submission" date="2021-05" db="EMBL/GenBank/DDBJ databases">
        <title>Direct Submission.</title>
        <authorList>
            <person name="Li K."/>
            <person name="Gao J."/>
        </authorList>
    </citation>
    <scope>NUCLEOTIDE SEQUENCE [LARGE SCALE GENOMIC DNA]</scope>
    <source>
        <strain evidence="2">HDS12</strain>
    </source>
</reference>
<evidence type="ECO:0008006" key="3">
    <source>
        <dbReference type="Google" id="ProtNLM"/>
    </source>
</evidence>
<sequence length="134" mass="13848">MSPSADAPVLVRVPVWMWISSDAWQEETATASVPGGSVTVTATPASLSWSMGDGTTVECEGPGTAYDPDVHDPAESSPDCGHTFTSISSGYKVTASLSWQVEWSSSDGEGGTFPALTTETSTTVRVVESSGVVT</sequence>
<proteinExistence type="predicted"/>
<name>A0ABX8CE53_9ACTN</name>
<dbReference type="Proteomes" id="UP000678016">
    <property type="component" value="Chromosome"/>
</dbReference>
<dbReference type="EMBL" id="CP074132">
    <property type="protein sequence ID" value="QUX31672.1"/>
    <property type="molecule type" value="Genomic_DNA"/>
</dbReference>
<accession>A0ABX8CE53</accession>
<protein>
    <recommendedName>
        <fullName evidence="3">ATP/GTP-binding protein</fullName>
    </recommendedName>
</protein>
<organism evidence="1 2">
    <name type="scientific">Nocardiopsis akebiae</name>
    <dbReference type="NCBI Taxonomy" id="2831968"/>
    <lineage>
        <taxon>Bacteria</taxon>
        <taxon>Bacillati</taxon>
        <taxon>Actinomycetota</taxon>
        <taxon>Actinomycetes</taxon>
        <taxon>Streptosporangiales</taxon>
        <taxon>Nocardiopsidaceae</taxon>
        <taxon>Nocardiopsis</taxon>
    </lineage>
</organism>
<evidence type="ECO:0000313" key="1">
    <source>
        <dbReference type="EMBL" id="QUX31672.1"/>
    </source>
</evidence>
<keyword evidence="2" id="KW-1185">Reference proteome</keyword>
<evidence type="ECO:0000313" key="2">
    <source>
        <dbReference type="Proteomes" id="UP000678016"/>
    </source>
</evidence>
<gene>
    <name evidence="1" type="ORF">KGD83_09055</name>
</gene>